<reference evidence="1 2" key="1">
    <citation type="submission" date="2017-07" db="EMBL/GenBank/DDBJ databases">
        <title>Whole genome sequence of Azospirillum brasilense 2A1, a potential biofertilizer strain.</title>
        <authorList>
            <person name="Fontana C.A."/>
            <person name="Toffoli L.M."/>
            <person name="Salazar S.M."/>
            <person name="Puglisi E."/>
            <person name="Pedraza R."/>
            <person name="Bassi D."/>
            <person name="Cocconcelli P.S."/>
        </authorList>
    </citation>
    <scope>NUCLEOTIDE SEQUENCE [LARGE SCALE GENOMIC DNA]</scope>
    <source>
        <strain evidence="1 2">2A1</strain>
        <plasmid evidence="1">unnamed</plasmid>
    </source>
</reference>
<protein>
    <submittedName>
        <fullName evidence="1">Uncharacterized protein</fullName>
    </submittedName>
</protein>
<accession>A0A235H8Y7</accession>
<sequence>MPIVTRSLYWSPNGDRWLLVRGSEVDRVFIRHEANAASGGHQTELDIGTFLKSGCGPEQQELLRLIGTLVENPEAPTRP</sequence>
<dbReference type="AlphaFoldDB" id="A0A235H8Y7"/>
<comment type="caution">
    <text evidence="1">The sequence shown here is derived from an EMBL/GenBank/DDBJ whole genome shotgun (WGS) entry which is preliminary data.</text>
</comment>
<proteinExistence type="predicted"/>
<gene>
    <name evidence="1" type="ORF">CHT98_23385</name>
</gene>
<organism evidence="1 2">
    <name type="scientific">Azospirillum brasilense</name>
    <dbReference type="NCBI Taxonomy" id="192"/>
    <lineage>
        <taxon>Bacteria</taxon>
        <taxon>Pseudomonadati</taxon>
        <taxon>Pseudomonadota</taxon>
        <taxon>Alphaproteobacteria</taxon>
        <taxon>Rhodospirillales</taxon>
        <taxon>Azospirillaceae</taxon>
        <taxon>Azospirillum</taxon>
    </lineage>
</organism>
<geneLocation type="plasmid" evidence="1">
    <name>unnamed</name>
</geneLocation>
<keyword evidence="1" id="KW-0614">Plasmid</keyword>
<dbReference type="Proteomes" id="UP000215367">
    <property type="component" value="Unassembled WGS sequence"/>
</dbReference>
<dbReference type="EMBL" id="NOWT01000027">
    <property type="protein sequence ID" value="OYD81964.1"/>
    <property type="molecule type" value="Genomic_DNA"/>
</dbReference>
<evidence type="ECO:0000313" key="1">
    <source>
        <dbReference type="EMBL" id="OYD81964.1"/>
    </source>
</evidence>
<evidence type="ECO:0000313" key="2">
    <source>
        <dbReference type="Proteomes" id="UP000215367"/>
    </source>
</evidence>
<name>A0A235H8Y7_AZOBR</name>